<sequence length="232" mass="26954">MQRPIIVQLDHEYFNKDDSLVIQQPIAEALKKSQRPYVEGTLVADENNTYFVPFRSNLNPKLTSEFPELVLKLPTDDKPQAGLDLTKLVVVSNELNFKVNRGYIGRDQYNDLSYRQDELQTKIENYIKGYKQEILQGKPLSPQSRFSTLKSFHKELGLPEAKTHLIEDRRLEQAAQIIKTAYAYDKDSDIVLNFLKNHELPLAKRLTMANKIIYRQQAHVNQLTRSPKRQAR</sequence>
<organism evidence="1 2">
    <name type="scientific">Limosilactobacillus mucosae LM1</name>
    <dbReference type="NCBI Taxonomy" id="1130798"/>
    <lineage>
        <taxon>Bacteria</taxon>
        <taxon>Bacillati</taxon>
        <taxon>Bacillota</taxon>
        <taxon>Bacilli</taxon>
        <taxon>Lactobacillales</taxon>
        <taxon>Lactobacillaceae</taxon>
        <taxon>Limosilactobacillus</taxon>
    </lineage>
</organism>
<dbReference type="HOGENOM" id="CLU_1193619_0_0_9"/>
<dbReference type="Proteomes" id="UP000003645">
    <property type="component" value="Chromosome"/>
</dbReference>
<evidence type="ECO:0000313" key="2">
    <source>
        <dbReference type="Proteomes" id="UP000003645"/>
    </source>
</evidence>
<keyword evidence="2" id="KW-1185">Reference proteome</keyword>
<dbReference type="EMBL" id="CP011013">
    <property type="protein sequence ID" value="AJT50565.1"/>
    <property type="molecule type" value="Genomic_DNA"/>
</dbReference>
<name>A0A0D4CKY2_LIMMU</name>
<proteinExistence type="predicted"/>
<reference evidence="1 2" key="1">
    <citation type="journal article" date="2012" name="J. Bacteriol.">
        <title>Genome sequence of Lactobacillus mucosae LM1, isolated from piglet feces.</title>
        <authorList>
            <person name="Lee J.H."/>
            <person name="Valeriano V.D."/>
            <person name="Shin Y.R."/>
            <person name="Chae J.P."/>
            <person name="Kim G.B."/>
            <person name="Ham J.S."/>
            <person name="Chun J."/>
            <person name="Kang D.K."/>
        </authorList>
    </citation>
    <scope>NUCLEOTIDE SEQUENCE [LARGE SCALE GENOMIC DNA]</scope>
    <source>
        <strain evidence="1 2">LM1</strain>
    </source>
</reference>
<dbReference type="RefSeq" id="WP_006499461.1">
    <property type="nucleotide sequence ID" value="NZ_CP011013.1"/>
</dbReference>
<gene>
    <name evidence="1" type="ORF">LBLM1_05635</name>
</gene>
<accession>A0A0D4CKY2</accession>
<dbReference type="KEGG" id="lmu:LBLM1_05635"/>
<dbReference type="AlphaFoldDB" id="A0A0D4CKY2"/>
<evidence type="ECO:0000313" key="1">
    <source>
        <dbReference type="EMBL" id="AJT50565.1"/>
    </source>
</evidence>
<dbReference type="STRING" id="1130798.LBLM1_05635"/>
<protein>
    <submittedName>
        <fullName evidence="1">Uncharacterized protein</fullName>
    </submittedName>
</protein>